<dbReference type="GO" id="GO:0005829">
    <property type="term" value="C:cytosol"/>
    <property type="evidence" value="ECO:0007669"/>
    <property type="project" value="TreeGrafter"/>
</dbReference>
<evidence type="ECO:0000313" key="12">
    <source>
        <dbReference type="Proteomes" id="UP000183508"/>
    </source>
</evidence>
<keyword evidence="12" id="KW-1185">Reference proteome</keyword>
<evidence type="ECO:0000256" key="2">
    <source>
        <dbReference type="ARBA" id="ARBA00004948"/>
    </source>
</evidence>
<reference evidence="12" key="1">
    <citation type="submission" date="2016-10" db="EMBL/GenBank/DDBJ databases">
        <authorList>
            <person name="Varghese N."/>
        </authorList>
    </citation>
    <scope>NUCLEOTIDE SEQUENCE [LARGE SCALE GENOMIC DNA]</scope>
    <source>
        <strain evidence="12">DSM 17980</strain>
    </source>
</reference>
<dbReference type="STRING" id="392015.SAMN05421543_103123"/>
<dbReference type="eggNOG" id="COG0819">
    <property type="taxonomic scope" value="Bacteria"/>
</dbReference>
<dbReference type="GO" id="GO:0050334">
    <property type="term" value="F:thiaminase activity"/>
    <property type="evidence" value="ECO:0007669"/>
    <property type="project" value="UniProtKB-EC"/>
</dbReference>
<feature type="domain" description="Thiaminase-2/PQQC" evidence="10">
    <location>
        <begin position="9"/>
        <end position="212"/>
    </location>
</feature>
<evidence type="ECO:0000256" key="6">
    <source>
        <dbReference type="ARBA" id="ARBA00013647"/>
    </source>
</evidence>
<dbReference type="RefSeq" id="WP_074949971.1">
    <property type="nucleotide sequence ID" value="NZ_FPBV01000003.1"/>
</dbReference>
<dbReference type="UniPathway" id="UPA00060"/>
<dbReference type="AlphaFoldDB" id="A0A1I7GXV9"/>
<dbReference type="EC" id="3.5.99.2" evidence="5 9"/>
<sequence length="222" mass="25583">MSFTASLRQAADSLWEQSFRHPFVTELAAGTLPVEKFAHYVQNDAYYLQVFAQVQAMAAAKSGDLAALGRLAAHAQATVEAELALHQTFFGLLGIERDPLFLPAPTNHRYTTHLLTVAHRGTVGEIIAAILPCYWLYWEIGLRYKDSRPNHPIYDQWIQTYGDEWYGTLVNEQIERLDALADAAPEAERFRMRRHFLISSTYELEFWNMAYTLEHWPFEETR</sequence>
<keyword evidence="9" id="KW-0378">Hydrolase</keyword>
<dbReference type="Proteomes" id="UP000183508">
    <property type="component" value="Unassembled WGS sequence"/>
</dbReference>
<dbReference type="EMBL" id="FPBV01000003">
    <property type="protein sequence ID" value="SFU53281.1"/>
    <property type="molecule type" value="Genomic_DNA"/>
</dbReference>
<dbReference type="Gene3D" id="1.20.910.10">
    <property type="entry name" value="Heme oxygenase-like"/>
    <property type="match status" value="1"/>
</dbReference>
<evidence type="ECO:0000256" key="1">
    <source>
        <dbReference type="ARBA" id="ARBA00001881"/>
    </source>
</evidence>
<proteinExistence type="inferred from homology"/>
<evidence type="ECO:0000256" key="9">
    <source>
        <dbReference type="RuleBase" id="RU363093"/>
    </source>
</evidence>
<gene>
    <name evidence="11" type="ORF">SAMN05421543_103123</name>
</gene>
<dbReference type="NCBIfam" id="TIGR04306">
    <property type="entry name" value="salvage_TenA"/>
    <property type="match status" value="1"/>
</dbReference>
<keyword evidence="7 9" id="KW-0784">Thiamine biosynthesis</keyword>
<organism evidence="11 12">
    <name type="scientific">Alicyclobacillus macrosporangiidus</name>
    <dbReference type="NCBI Taxonomy" id="392015"/>
    <lineage>
        <taxon>Bacteria</taxon>
        <taxon>Bacillati</taxon>
        <taxon>Bacillota</taxon>
        <taxon>Bacilli</taxon>
        <taxon>Bacillales</taxon>
        <taxon>Alicyclobacillaceae</taxon>
        <taxon>Alicyclobacillus</taxon>
    </lineage>
</organism>
<comment type="catalytic activity">
    <reaction evidence="1 9">
        <text>4-amino-5-aminomethyl-2-methylpyrimidine + H2O = 4-amino-5-hydroxymethyl-2-methylpyrimidine + NH4(+)</text>
        <dbReference type="Rhea" id="RHEA:31799"/>
        <dbReference type="ChEBI" id="CHEBI:15377"/>
        <dbReference type="ChEBI" id="CHEBI:16892"/>
        <dbReference type="ChEBI" id="CHEBI:28938"/>
        <dbReference type="ChEBI" id="CHEBI:63416"/>
        <dbReference type="EC" id="3.5.99.2"/>
    </reaction>
</comment>
<evidence type="ECO:0000256" key="4">
    <source>
        <dbReference type="ARBA" id="ARBA00011881"/>
    </source>
</evidence>
<dbReference type="SUPFAM" id="SSF48613">
    <property type="entry name" value="Heme oxygenase-like"/>
    <property type="match status" value="1"/>
</dbReference>
<dbReference type="InterPro" id="IPR027574">
    <property type="entry name" value="Thiaminase_II"/>
</dbReference>
<dbReference type="PANTHER" id="PTHR43198">
    <property type="entry name" value="BIFUNCTIONAL TH2 PROTEIN"/>
    <property type="match status" value="1"/>
</dbReference>
<evidence type="ECO:0000256" key="5">
    <source>
        <dbReference type="ARBA" id="ARBA00012684"/>
    </source>
</evidence>
<dbReference type="PANTHER" id="PTHR43198:SF2">
    <property type="entry name" value="SI:CH1073-67J19.1-RELATED"/>
    <property type="match status" value="1"/>
</dbReference>
<evidence type="ECO:0000256" key="8">
    <source>
        <dbReference type="ARBA" id="ARBA00048337"/>
    </source>
</evidence>
<dbReference type="Pfam" id="PF03070">
    <property type="entry name" value="TENA_THI-4"/>
    <property type="match status" value="1"/>
</dbReference>
<evidence type="ECO:0000256" key="7">
    <source>
        <dbReference type="ARBA" id="ARBA00022977"/>
    </source>
</evidence>
<comment type="similarity">
    <text evidence="3 9">Belongs to the TenA family.</text>
</comment>
<name>A0A1I7GXV9_9BACL</name>
<comment type="pathway">
    <text evidence="2 9">Cofactor biosynthesis; thiamine diphosphate biosynthesis.</text>
</comment>
<evidence type="ECO:0000313" key="11">
    <source>
        <dbReference type="EMBL" id="SFU53281.1"/>
    </source>
</evidence>
<comment type="subunit">
    <text evidence="4">Homotetramer.</text>
</comment>
<dbReference type="OrthoDB" id="34166at2"/>
<comment type="function">
    <text evidence="9">Catalyzes an amino-pyrimidine hydrolysis reaction at the C5' of the pyrimidine moiety of thiamine compounds, a reaction that is part of a thiamine salvage pathway.</text>
</comment>
<evidence type="ECO:0000259" key="10">
    <source>
        <dbReference type="Pfam" id="PF03070"/>
    </source>
</evidence>
<dbReference type="InterPro" id="IPR050967">
    <property type="entry name" value="Thiamine_Salvage_TenA"/>
</dbReference>
<protein>
    <recommendedName>
        <fullName evidence="6 9">Aminopyrimidine aminohydrolase</fullName>
        <ecNumber evidence="5 9">3.5.99.2</ecNumber>
    </recommendedName>
</protein>
<dbReference type="GO" id="GO:0009228">
    <property type="term" value="P:thiamine biosynthetic process"/>
    <property type="evidence" value="ECO:0007669"/>
    <property type="project" value="UniProtKB-KW"/>
</dbReference>
<dbReference type="CDD" id="cd19364">
    <property type="entry name" value="TenA_C_BsTenA-like"/>
    <property type="match status" value="1"/>
</dbReference>
<dbReference type="InterPro" id="IPR016084">
    <property type="entry name" value="Haem_Oase-like_multi-hlx"/>
</dbReference>
<dbReference type="GO" id="GO:0009229">
    <property type="term" value="P:thiamine diphosphate biosynthetic process"/>
    <property type="evidence" value="ECO:0007669"/>
    <property type="project" value="UniProtKB-UniPathway"/>
</dbReference>
<accession>A0A1I7GXV9</accession>
<evidence type="ECO:0000256" key="3">
    <source>
        <dbReference type="ARBA" id="ARBA00010264"/>
    </source>
</evidence>
<dbReference type="InterPro" id="IPR004305">
    <property type="entry name" value="Thiaminase-2/PQQC"/>
</dbReference>
<comment type="catalytic activity">
    <reaction evidence="8 9">
        <text>thiamine + H2O = 5-(2-hydroxyethyl)-4-methylthiazole + 4-amino-5-hydroxymethyl-2-methylpyrimidine + H(+)</text>
        <dbReference type="Rhea" id="RHEA:17509"/>
        <dbReference type="ChEBI" id="CHEBI:15377"/>
        <dbReference type="ChEBI" id="CHEBI:15378"/>
        <dbReference type="ChEBI" id="CHEBI:16892"/>
        <dbReference type="ChEBI" id="CHEBI:17957"/>
        <dbReference type="ChEBI" id="CHEBI:18385"/>
        <dbReference type="EC" id="3.5.99.2"/>
    </reaction>
</comment>